<dbReference type="InterPro" id="IPR020108">
    <property type="entry name" value="Spore_coat_CotD"/>
</dbReference>
<sequence length="156" mass="16677">MYCKPRPNYCKLPTQTQVMPTQVAPTQQNIVEKTCEYIVPEVYPSHTHYQTNHVYKHVKSFPHTTSADQNIYNQQFVQPSPGPGYGPQVAGAMYPGAGPGYGPQVAGAMYPGAGPGYGPQVAGAMSPGYGHGPQVAGAMSPMGGFGKKHCGCKRKF</sequence>
<name>A0ABV6KEH1_9BACI</name>
<dbReference type="RefSeq" id="WP_335962735.1">
    <property type="nucleotide sequence ID" value="NZ_JAXBLX010000034.1"/>
</dbReference>
<proteinExistence type="predicted"/>
<dbReference type="EMBL" id="JBHLUX010000034">
    <property type="protein sequence ID" value="MFC0471440.1"/>
    <property type="molecule type" value="Genomic_DNA"/>
</dbReference>
<keyword evidence="2" id="KW-1185">Reference proteome</keyword>
<dbReference type="Proteomes" id="UP001589838">
    <property type="component" value="Unassembled WGS sequence"/>
</dbReference>
<gene>
    <name evidence="1" type="ORF">ACFFHM_13310</name>
</gene>
<dbReference type="Pfam" id="PF11122">
    <property type="entry name" value="Spore-coat_CotD"/>
    <property type="match status" value="1"/>
</dbReference>
<keyword evidence="1" id="KW-0167">Capsid protein</keyword>
<accession>A0ABV6KEH1</accession>
<reference evidence="1 2" key="1">
    <citation type="submission" date="2024-09" db="EMBL/GenBank/DDBJ databases">
        <authorList>
            <person name="Sun Q."/>
            <person name="Mori K."/>
        </authorList>
    </citation>
    <scope>NUCLEOTIDE SEQUENCE [LARGE SCALE GENOMIC DNA]</scope>
    <source>
        <strain evidence="1 2">NCAIM B.02610</strain>
    </source>
</reference>
<protein>
    <submittedName>
        <fullName evidence="1">Spore coat protein</fullName>
    </submittedName>
</protein>
<comment type="caution">
    <text evidence="1">The sequence shown here is derived from an EMBL/GenBank/DDBJ whole genome shotgun (WGS) entry which is preliminary data.</text>
</comment>
<evidence type="ECO:0000313" key="1">
    <source>
        <dbReference type="EMBL" id="MFC0471440.1"/>
    </source>
</evidence>
<keyword evidence="1" id="KW-0946">Virion</keyword>
<organism evidence="1 2">
    <name type="scientific">Halalkalibacter kiskunsagensis</name>
    <dbReference type="NCBI Taxonomy" id="1548599"/>
    <lineage>
        <taxon>Bacteria</taxon>
        <taxon>Bacillati</taxon>
        <taxon>Bacillota</taxon>
        <taxon>Bacilli</taxon>
        <taxon>Bacillales</taxon>
        <taxon>Bacillaceae</taxon>
        <taxon>Halalkalibacter</taxon>
    </lineage>
</organism>
<evidence type="ECO:0000313" key="2">
    <source>
        <dbReference type="Proteomes" id="UP001589838"/>
    </source>
</evidence>